<dbReference type="AlphaFoldDB" id="W6MUE2"/>
<protein>
    <submittedName>
        <fullName evidence="2">Uncharacterized protein</fullName>
    </submittedName>
</protein>
<keyword evidence="1" id="KW-0472">Membrane</keyword>
<dbReference type="HOGENOM" id="CLU_1586734_0_0_1"/>
<evidence type="ECO:0000313" key="3">
    <source>
        <dbReference type="Proteomes" id="UP000019384"/>
    </source>
</evidence>
<evidence type="ECO:0000313" key="2">
    <source>
        <dbReference type="EMBL" id="CDK29187.1"/>
    </source>
</evidence>
<organism evidence="2 3">
    <name type="scientific">Kuraishia capsulata CBS 1993</name>
    <dbReference type="NCBI Taxonomy" id="1382522"/>
    <lineage>
        <taxon>Eukaryota</taxon>
        <taxon>Fungi</taxon>
        <taxon>Dikarya</taxon>
        <taxon>Ascomycota</taxon>
        <taxon>Saccharomycotina</taxon>
        <taxon>Pichiomycetes</taxon>
        <taxon>Pichiales</taxon>
        <taxon>Pichiaceae</taxon>
        <taxon>Kuraishia</taxon>
    </lineage>
</organism>
<reference evidence="2" key="1">
    <citation type="submission" date="2013-12" db="EMBL/GenBank/DDBJ databases">
        <authorList>
            <person name="Genoscope - CEA"/>
        </authorList>
    </citation>
    <scope>NUCLEOTIDE SEQUENCE</scope>
    <source>
        <strain evidence="2">CBS 1993</strain>
    </source>
</reference>
<proteinExistence type="predicted"/>
<dbReference type="EMBL" id="HG793130">
    <property type="protein sequence ID" value="CDK29187.1"/>
    <property type="molecule type" value="Genomic_DNA"/>
</dbReference>
<sequence length="168" mass="19194">MIELQTFKDSTPTTQVVTQRSKNMALSKLIIPTNLQAWFYGNRLIFFPFVSALYSPLIYFSLLRRIEFVGYTSSEEPGPEWGSETARDHASLPSIPTSEYLHCVGFFFAQEFGLCLYIPDFTWYSFETLYPHGVYAVSTRHSLGSTSNRLQVIGAGYPQTFARRVHSH</sequence>
<gene>
    <name evidence="2" type="ORF">KUCA_T00005174001</name>
</gene>
<keyword evidence="3" id="KW-1185">Reference proteome</keyword>
<name>W6MUE2_9ASCO</name>
<accession>W6MUE2</accession>
<keyword evidence="1" id="KW-0812">Transmembrane</keyword>
<reference evidence="2" key="2">
    <citation type="submission" date="2014-02" db="EMBL/GenBank/DDBJ databases">
        <title>Complete DNA sequence of /Kuraishia capsulata/ illustrates novel genomic features among budding yeasts (/Saccharomycotina/).</title>
        <authorList>
            <person name="Morales L."/>
            <person name="Noel B."/>
            <person name="Porcel B."/>
            <person name="Marcet-Houben M."/>
            <person name="Hullo M-F."/>
            <person name="Sacerdot C."/>
            <person name="Tekaia F."/>
            <person name="Leh-Louis V."/>
            <person name="Despons L."/>
            <person name="Khanna V."/>
            <person name="Aury J-M."/>
            <person name="Barbe V."/>
            <person name="Couloux A."/>
            <person name="Labadie K."/>
            <person name="Pelletier E."/>
            <person name="Souciet J-L."/>
            <person name="Boekhout T."/>
            <person name="Gabaldon T."/>
            <person name="Wincker P."/>
            <person name="Dujon B."/>
        </authorList>
    </citation>
    <scope>NUCLEOTIDE SEQUENCE</scope>
    <source>
        <strain evidence="2">CBS 1993</strain>
    </source>
</reference>
<dbReference type="Proteomes" id="UP000019384">
    <property type="component" value="Unassembled WGS sequence"/>
</dbReference>
<dbReference type="RefSeq" id="XP_022461175.1">
    <property type="nucleotide sequence ID" value="XM_022606332.1"/>
</dbReference>
<feature type="transmembrane region" description="Helical" evidence="1">
    <location>
        <begin position="44"/>
        <end position="63"/>
    </location>
</feature>
<evidence type="ECO:0000256" key="1">
    <source>
        <dbReference type="SAM" id="Phobius"/>
    </source>
</evidence>
<keyword evidence="1" id="KW-1133">Transmembrane helix</keyword>
<dbReference type="GeneID" id="34522563"/>